<dbReference type="EMBL" id="UOYO01000048">
    <property type="protein sequence ID" value="VAY88291.1"/>
    <property type="molecule type" value="Genomic_DNA"/>
</dbReference>
<accession>A0A3B1E6S8</accession>
<dbReference type="Pfam" id="PF13651">
    <property type="entry name" value="EcoRI_methylase"/>
    <property type="match status" value="1"/>
</dbReference>
<proteinExistence type="predicted"/>
<dbReference type="AlphaFoldDB" id="A0A3B1E6S8"/>
<dbReference type="InterPro" id="IPR025247">
    <property type="entry name" value="EcoRI-like_methylase"/>
</dbReference>
<name>A0A3B1E6S8_9ZZZZ</name>
<reference evidence="1" key="1">
    <citation type="submission" date="2018-10" db="EMBL/GenBank/DDBJ databases">
        <authorList>
            <person name="Aoki K."/>
        </authorList>
    </citation>
    <scope>NUCLEOTIDE SEQUENCE</scope>
</reference>
<evidence type="ECO:0000313" key="1">
    <source>
        <dbReference type="EMBL" id="VAY88291.1"/>
    </source>
</evidence>
<sequence length="49" mass="6007">MVNSKKDEFYTQISDIENKLKHYKKHFKDKVVYCNCLVKFKSKKDYSEQ</sequence>
<protein>
    <submittedName>
        <fullName evidence="1">Uncharacterized protein</fullName>
    </submittedName>
</protein>
<organism evidence="1">
    <name type="scientific">hydrothermal vent metagenome</name>
    <dbReference type="NCBI Taxonomy" id="652676"/>
    <lineage>
        <taxon>unclassified sequences</taxon>
        <taxon>metagenomes</taxon>
        <taxon>ecological metagenomes</taxon>
    </lineage>
</organism>
<gene>
    <name evidence="1" type="ORF">MNB_ARC-1_1184</name>
</gene>